<sequence length="104" mass="12149">MDEWKFEDPPNVAVISDRSIFSSGDWVAYVSHEDDDGSWLFYSSDNRDWDERDVMLVGLQEVVQQDESIQELADLPEGWHAWRNSKSSPWQRAKSRPVAFNDNE</sequence>
<gene>
    <name evidence="1" type="ORF">H0241_05225</name>
</gene>
<evidence type="ECO:0000313" key="1">
    <source>
        <dbReference type="EMBL" id="MBA1139655.1"/>
    </source>
</evidence>
<keyword evidence="2" id="KW-1185">Reference proteome</keyword>
<accession>A0A838AZZ7</accession>
<reference evidence="1 2" key="1">
    <citation type="submission" date="2020-07" db="EMBL/GenBank/DDBJ databases">
        <title>Definition of the novel symbiovar canariense within Mesorhizobium novociceri, a new species of genus Mesorhizobium nodulating Cicer canariense in the Caldera de Taburiente National Park (La Palma, Canary Islands).</title>
        <authorList>
            <person name="Leon-Barrios M."/>
            <person name="Perez-Yepez J."/>
            <person name="Flores-Felix J.D."/>
            <person name="Ramirez-Baena M.H."/>
            <person name="Pulido-Suarez L."/>
            <person name="Igual J.M."/>
            <person name="Velazquez E."/>
            <person name="Peix A."/>
        </authorList>
    </citation>
    <scope>NUCLEOTIDE SEQUENCE [LARGE SCALE GENOMIC DNA]</scope>
    <source>
        <strain evidence="1 2">CCANP35</strain>
    </source>
</reference>
<name>A0A838AZZ7_9HYPH</name>
<dbReference type="EMBL" id="JACDTY010000002">
    <property type="protein sequence ID" value="MBA1139655.1"/>
    <property type="molecule type" value="Genomic_DNA"/>
</dbReference>
<dbReference type="AlphaFoldDB" id="A0A838AZZ7"/>
<comment type="caution">
    <text evidence="1">The sequence shown here is derived from an EMBL/GenBank/DDBJ whole genome shotgun (WGS) entry which is preliminary data.</text>
</comment>
<evidence type="ECO:0008006" key="3">
    <source>
        <dbReference type="Google" id="ProtNLM"/>
    </source>
</evidence>
<evidence type="ECO:0000313" key="2">
    <source>
        <dbReference type="Proteomes" id="UP000558284"/>
    </source>
</evidence>
<organism evidence="1 2">
    <name type="scientific">Mesorhizobium neociceri</name>
    <dbReference type="NCBI Taxonomy" id="1307853"/>
    <lineage>
        <taxon>Bacteria</taxon>
        <taxon>Pseudomonadati</taxon>
        <taxon>Pseudomonadota</taxon>
        <taxon>Alphaproteobacteria</taxon>
        <taxon>Hyphomicrobiales</taxon>
        <taxon>Phyllobacteriaceae</taxon>
        <taxon>Mesorhizobium</taxon>
    </lineage>
</organism>
<dbReference type="Proteomes" id="UP000558284">
    <property type="component" value="Unassembled WGS sequence"/>
</dbReference>
<protein>
    <recommendedName>
        <fullName evidence="3">DUF2185 domain-containing protein</fullName>
    </recommendedName>
</protein>
<dbReference type="RefSeq" id="WP_181056344.1">
    <property type="nucleotide sequence ID" value="NZ_JACDTY010000002.1"/>
</dbReference>
<proteinExistence type="predicted"/>